<protein>
    <submittedName>
        <fullName evidence="1">Uncharacterized protein</fullName>
    </submittedName>
</protein>
<dbReference type="EMBL" id="MCBS01020001">
    <property type="protein sequence ID" value="RKF79703.1"/>
    <property type="molecule type" value="Genomic_DNA"/>
</dbReference>
<evidence type="ECO:0000313" key="1">
    <source>
        <dbReference type="EMBL" id="RKF79703.1"/>
    </source>
</evidence>
<gene>
    <name evidence="1" type="ORF">GcM1_200043</name>
</gene>
<comment type="caution">
    <text evidence="1">The sequence shown here is derived from an EMBL/GenBank/DDBJ whole genome shotgun (WGS) entry which is preliminary data.</text>
</comment>
<evidence type="ECO:0000313" key="2">
    <source>
        <dbReference type="Proteomes" id="UP000285326"/>
    </source>
</evidence>
<dbReference type="AlphaFoldDB" id="A0A420IYZ9"/>
<accession>A0A420IYZ9</accession>
<organism evidence="1 2">
    <name type="scientific">Golovinomyces cichoracearum</name>
    <dbReference type="NCBI Taxonomy" id="62708"/>
    <lineage>
        <taxon>Eukaryota</taxon>
        <taxon>Fungi</taxon>
        <taxon>Dikarya</taxon>
        <taxon>Ascomycota</taxon>
        <taxon>Pezizomycotina</taxon>
        <taxon>Leotiomycetes</taxon>
        <taxon>Erysiphales</taxon>
        <taxon>Erysiphaceae</taxon>
        <taxon>Golovinomyces</taxon>
    </lineage>
</organism>
<proteinExistence type="predicted"/>
<reference evidence="1 2" key="1">
    <citation type="journal article" date="2018" name="BMC Genomics">
        <title>Comparative genome analyses reveal sequence features reflecting distinct modes of host-adaptation between dicot and monocot powdery mildew.</title>
        <authorList>
            <person name="Wu Y."/>
            <person name="Ma X."/>
            <person name="Pan Z."/>
            <person name="Kale S.D."/>
            <person name="Song Y."/>
            <person name="King H."/>
            <person name="Zhang Q."/>
            <person name="Presley C."/>
            <person name="Deng X."/>
            <person name="Wei C.I."/>
            <person name="Xiao S."/>
        </authorList>
    </citation>
    <scope>NUCLEOTIDE SEQUENCE [LARGE SCALE GENOMIC DNA]</scope>
    <source>
        <strain evidence="1">UMSG1</strain>
    </source>
</reference>
<sequence>MSRVVGSDEVSRFLNEYQPSDIGPGPSFCDSGMSRMFF</sequence>
<dbReference type="Proteomes" id="UP000285326">
    <property type="component" value="Unassembled WGS sequence"/>
</dbReference>
<name>A0A420IYZ9_9PEZI</name>